<dbReference type="STRING" id="45607.A0A2T0FH02"/>
<dbReference type="InterPro" id="IPR033122">
    <property type="entry name" value="LETM1-like_RBD"/>
</dbReference>
<evidence type="ECO:0000313" key="3">
    <source>
        <dbReference type="EMBL" id="PRT54278.1"/>
    </source>
</evidence>
<dbReference type="RefSeq" id="XP_024664223.1">
    <property type="nucleotide sequence ID" value="XM_024808455.1"/>
</dbReference>
<dbReference type="Pfam" id="PF07766">
    <property type="entry name" value="LETM1_RBD"/>
    <property type="match status" value="1"/>
</dbReference>
<reference evidence="3 4" key="1">
    <citation type="submission" date="2017-04" db="EMBL/GenBank/DDBJ databases">
        <title>Genome sequencing of [Candida] sorbophila.</title>
        <authorList>
            <person name="Ahn J.O."/>
        </authorList>
    </citation>
    <scope>NUCLEOTIDE SEQUENCE [LARGE SCALE GENOMIC DNA]</scope>
    <source>
        <strain evidence="3 4">DS02</strain>
    </source>
</reference>
<comment type="caution">
    <text evidence="3">The sequence shown here is derived from an EMBL/GenBank/DDBJ whole genome shotgun (WGS) entry which is preliminary data.</text>
</comment>
<proteinExistence type="predicted"/>
<keyword evidence="1" id="KW-0812">Transmembrane</keyword>
<keyword evidence="1" id="KW-1133">Transmembrane helix</keyword>
<feature type="domain" description="Letm1 RBD" evidence="2">
    <location>
        <begin position="145"/>
        <end position="258"/>
    </location>
</feature>
<dbReference type="OrthoDB" id="73691at2759"/>
<dbReference type="Proteomes" id="UP000238350">
    <property type="component" value="Unassembled WGS sequence"/>
</dbReference>
<dbReference type="AlphaFoldDB" id="A0A2T0FH02"/>
<feature type="transmembrane region" description="Helical" evidence="1">
    <location>
        <begin position="111"/>
        <end position="132"/>
    </location>
</feature>
<keyword evidence="4" id="KW-1185">Reference proteome</keyword>
<sequence>MRPSVLLRNLNAPKTLPITVESGEGVYSRAKALVMVYKTGILNVWRNRKVAADIRRRYHASSGLDLAKSVMERSNLYRIQQNLNKVPAKPITVTREELLTVLRTERDWPKLPGFAVLFAVFFELMPILLLAFPRLSPSTCYSKHFQDKIVTAYRHEQAKLQDFKPGFSCSTHQLKDDQARALAHVVLPHAPFLKKYMPISWVRNRLIDHLIIVHADNALLQRDPLETLTPLELEKACMMRALPLGSPSQQMSDLDTWITEFKEPADAGYFFK</sequence>
<keyword evidence="1" id="KW-0472">Membrane</keyword>
<organism evidence="3 4">
    <name type="scientific">Wickerhamiella sorbophila</name>
    <dbReference type="NCBI Taxonomy" id="45607"/>
    <lineage>
        <taxon>Eukaryota</taxon>
        <taxon>Fungi</taxon>
        <taxon>Dikarya</taxon>
        <taxon>Ascomycota</taxon>
        <taxon>Saccharomycotina</taxon>
        <taxon>Dipodascomycetes</taxon>
        <taxon>Dipodascales</taxon>
        <taxon>Trichomonascaceae</taxon>
        <taxon>Wickerhamiella</taxon>
    </lineage>
</organism>
<evidence type="ECO:0000259" key="2">
    <source>
        <dbReference type="Pfam" id="PF07766"/>
    </source>
</evidence>
<evidence type="ECO:0000256" key="1">
    <source>
        <dbReference type="SAM" id="Phobius"/>
    </source>
</evidence>
<accession>A0A2T0FH02</accession>
<name>A0A2T0FH02_9ASCO</name>
<gene>
    <name evidence="3" type="ORF">B9G98_01898</name>
</gene>
<dbReference type="GO" id="GO:0043022">
    <property type="term" value="F:ribosome binding"/>
    <property type="evidence" value="ECO:0007669"/>
    <property type="project" value="InterPro"/>
</dbReference>
<dbReference type="GeneID" id="36515646"/>
<evidence type="ECO:0000313" key="4">
    <source>
        <dbReference type="Proteomes" id="UP000238350"/>
    </source>
</evidence>
<dbReference type="EMBL" id="NDIQ01000021">
    <property type="protein sequence ID" value="PRT54278.1"/>
    <property type="molecule type" value="Genomic_DNA"/>
</dbReference>
<protein>
    <recommendedName>
        <fullName evidence="2">Letm1 RBD domain-containing protein</fullName>
    </recommendedName>
</protein>